<protein>
    <recommendedName>
        <fullName evidence="3">DUF4303 domain-containing protein</fullName>
    </recommendedName>
</protein>
<dbReference type="InterPro" id="IPR025409">
    <property type="entry name" value="DUF4303"/>
</dbReference>
<name>A0A518IFC1_9PLAN</name>
<dbReference type="RefSeq" id="WP_145311154.1">
    <property type="nucleotide sequence ID" value="NZ_CP037452.1"/>
</dbReference>
<dbReference type="KEGG" id="gfm:Enr17x_38180"/>
<evidence type="ECO:0008006" key="3">
    <source>
        <dbReference type="Google" id="ProtNLM"/>
    </source>
</evidence>
<sequence length="182" mass="20758">MATPTEEELVNAIADAGRQAILQLFREHPETFYYCALITTGEAHAPFLAAWSVEALERAASSADDPETERKYLKWSYADSPFCCYGEEYFDLVNARFAKRPLMNYQMEEQEWAVEYELRLSAMEKAVAQLDSEGLFGRGKDREAIYINVEVMPPDYTNTERARRLNPPQAIAAWLEEAAEPS</sequence>
<dbReference type="OrthoDB" id="4297007at2"/>
<keyword evidence="2" id="KW-1185">Reference proteome</keyword>
<dbReference type="Pfam" id="PF14136">
    <property type="entry name" value="DUF4303"/>
    <property type="match status" value="1"/>
</dbReference>
<evidence type="ECO:0000313" key="1">
    <source>
        <dbReference type="EMBL" id="QDV51760.1"/>
    </source>
</evidence>
<dbReference type="AlphaFoldDB" id="A0A518IFC1"/>
<organism evidence="1 2">
    <name type="scientific">Gimesia fumaroli</name>
    <dbReference type="NCBI Taxonomy" id="2527976"/>
    <lineage>
        <taxon>Bacteria</taxon>
        <taxon>Pseudomonadati</taxon>
        <taxon>Planctomycetota</taxon>
        <taxon>Planctomycetia</taxon>
        <taxon>Planctomycetales</taxon>
        <taxon>Planctomycetaceae</taxon>
        <taxon>Gimesia</taxon>
    </lineage>
</organism>
<reference evidence="1 2" key="1">
    <citation type="submission" date="2019-03" db="EMBL/GenBank/DDBJ databases">
        <title>Deep-cultivation of Planctomycetes and their phenomic and genomic characterization uncovers novel biology.</title>
        <authorList>
            <person name="Wiegand S."/>
            <person name="Jogler M."/>
            <person name="Boedeker C."/>
            <person name="Pinto D."/>
            <person name="Vollmers J."/>
            <person name="Rivas-Marin E."/>
            <person name="Kohn T."/>
            <person name="Peeters S.H."/>
            <person name="Heuer A."/>
            <person name="Rast P."/>
            <person name="Oberbeckmann S."/>
            <person name="Bunk B."/>
            <person name="Jeske O."/>
            <person name="Meyerdierks A."/>
            <person name="Storesund J.E."/>
            <person name="Kallscheuer N."/>
            <person name="Luecker S."/>
            <person name="Lage O.M."/>
            <person name="Pohl T."/>
            <person name="Merkel B.J."/>
            <person name="Hornburger P."/>
            <person name="Mueller R.-W."/>
            <person name="Bruemmer F."/>
            <person name="Labrenz M."/>
            <person name="Spormann A.M."/>
            <person name="Op den Camp H."/>
            <person name="Overmann J."/>
            <person name="Amann R."/>
            <person name="Jetten M.S.M."/>
            <person name="Mascher T."/>
            <person name="Medema M.H."/>
            <person name="Devos D.P."/>
            <person name="Kaster A.-K."/>
            <person name="Ovreas L."/>
            <person name="Rohde M."/>
            <person name="Galperin M.Y."/>
            <person name="Jogler C."/>
        </authorList>
    </citation>
    <scope>NUCLEOTIDE SEQUENCE [LARGE SCALE GENOMIC DNA]</scope>
    <source>
        <strain evidence="1 2">Enr17</strain>
    </source>
</reference>
<dbReference type="Proteomes" id="UP000318313">
    <property type="component" value="Chromosome"/>
</dbReference>
<gene>
    <name evidence="1" type="ORF">Enr17x_38180</name>
</gene>
<evidence type="ECO:0000313" key="2">
    <source>
        <dbReference type="Proteomes" id="UP000318313"/>
    </source>
</evidence>
<accession>A0A518IFC1</accession>
<proteinExistence type="predicted"/>
<dbReference type="EMBL" id="CP037452">
    <property type="protein sequence ID" value="QDV51760.1"/>
    <property type="molecule type" value="Genomic_DNA"/>
</dbReference>